<dbReference type="SMART" id="SM00939">
    <property type="entry name" value="PepX_C"/>
    <property type="match status" value="1"/>
</dbReference>
<name>A0A1D2M052_BROTH</name>
<dbReference type="InterPro" id="IPR005674">
    <property type="entry name" value="CocE/Ser_esterase"/>
</dbReference>
<accession>A0A1D2M052</accession>
<evidence type="ECO:0000256" key="1">
    <source>
        <dbReference type="ARBA" id="ARBA00022801"/>
    </source>
</evidence>
<evidence type="ECO:0000259" key="2">
    <source>
        <dbReference type="SMART" id="SM00939"/>
    </source>
</evidence>
<dbReference type="AlphaFoldDB" id="A0A1D2M052"/>
<dbReference type="Proteomes" id="UP000243591">
    <property type="component" value="Chromosome"/>
</dbReference>
<dbReference type="Pfam" id="PF02129">
    <property type="entry name" value="Peptidase_S15"/>
    <property type="match status" value="1"/>
</dbReference>
<keyword evidence="1" id="KW-0378">Hydrolase</keyword>
<dbReference type="Gene3D" id="1.10.3020.10">
    <property type="entry name" value="alpha-amino acid ester hydrolase ( Helical cap domain)"/>
    <property type="match status" value="1"/>
</dbReference>
<evidence type="ECO:0000313" key="3">
    <source>
        <dbReference type="EMBL" id="ATF25988.1"/>
    </source>
</evidence>
<protein>
    <submittedName>
        <fullName evidence="3">Acyl esterase</fullName>
    </submittedName>
</protein>
<dbReference type="InterPro" id="IPR008979">
    <property type="entry name" value="Galactose-bd-like_sf"/>
</dbReference>
<dbReference type="OrthoDB" id="319764at2"/>
<dbReference type="InterPro" id="IPR013736">
    <property type="entry name" value="Xaa-Pro_dipept_C"/>
</dbReference>
<reference evidence="3 4" key="1">
    <citation type="submission" date="2017-09" db="EMBL/GenBank/DDBJ databases">
        <title>Complete Genome Sequences of Two Strains of the Meat Spoilage Bacterium Brochothrix thermosphacta Isolated from Ground Chicken.</title>
        <authorList>
            <person name="Paoli G.C."/>
            <person name="Wijey C."/>
            <person name="Chen C.-Y."/>
            <person name="Nguyen L."/>
            <person name="Yan X."/>
            <person name="Irwin P.L."/>
        </authorList>
    </citation>
    <scope>NUCLEOTIDE SEQUENCE [LARGE SCALE GENOMIC DNA]</scope>
    <source>
        <strain evidence="3 4">BI</strain>
    </source>
</reference>
<dbReference type="GO" id="GO:0008239">
    <property type="term" value="F:dipeptidyl-peptidase activity"/>
    <property type="evidence" value="ECO:0007669"/>
    <property type="project" value="InterPro"/>
</dbReference>
<dbReference type="Pfam" id="PF08530">
    <property type="entry name" value="PepX_C"/>
    <property type="match status" value="1"/>
</dbReference>
<dbReference type="EMBL" id="CP023483">
    <property type="protein sequence ID" value="ATF25988.1"/>
    <property type="molecule type" value="Genomic_DNA"/>
</dbReference>
<dbReference type="SUPFAM" id="SSF49785">
    <property type="entry name" value="Galactose-binding domain-like"/>
    <property type="match status" value="1"/>
</dbReference>
<dbReference type="Gene3D" id="3.40.50.1820">
    <property type="entry name" value="alpha/beta hydrolase"/>
    <property type="match status" value="1"/>
</dbReference>
<dbReference type="SUPFAM" id="SSF53474">
    <property type="entry name" value="alpha/beta-Hydrolases"/>
    <property type="match status" value="1"/>
</dbReference>
<dbReference type="PANTHER" id="PTHR43056:SF10">
    <property type="entry name" value="COCE_NOND FAMILY, PUTATIVE (AFU_ORTHOLOGUE AFUA_7G00600)-RELATED"/>
    <property type="match status" value="1"/>
</dbReference>
<gene>
    <name evidence="3" type="ORF">CNY62_05980</name>
</gene>
<keyword evidence="4" id="KW-1185">Reference proteome</keyword>
<evidence type="ECO:0000313" key="4">
    <source>
        <dbReference type="Proteomes" id="UP000243591"/>
    </source>
</evidence>
<dbReference type="STRING" id="2756.BFR44_05825"/>
<dbReference type="NCBIfam" id="TIGR00976">
    <property type="entry name" value="CocE_NonD"/>
    <property type="match status" value="1"/>
</dbReference>
<dbReference type="RefSeq" id="WP_069125020.1">
    <property type="nucleotide sequence ID" value="NZ_CP023483.1"/>
</dbReference>
<proteinExistence type="predicted"/>
<sequence length="545" mass="62066">MKLIIETDVMATMRDGVKLAADIYRPDDNKRYPVLLSRLPYNKTYSFDFMRPHVLASQGYIVILQDVRGRYASEGVFEGPYIAEQTDGYDTVEWAATLPYSDGKVGMLGLSYFGYTQMLAAMTQPPHLTAIAPTMSQNSFTEVSQDHNGATELSMWQTWSLESIAANLLERTYTDPKELATKRLILQNNITNIPYTYDSYPYGQWQPITSLFPDFYLFDMYRKPLTDPFWDKITVKNQYEKVKTPGLHIAGWYDCFLKGTLENFKNGQQKGLGDQLIIGPWVHGDFSARSGELYYGEQARAELYRWHLEWFNHQLKGLPLIDSTPVRYFTMGTNEWHSATTWPPANTKEKRYYLNRRELVLERSASESSLSYEHDPKSPVRTRGGVTFMHGLEVEGPKEQLPITSLKDTLSFETEALKEPLNVTGNVRVLLEVSTDATSVDFTAKLSDVYPDGTAYNLTDDIVRIKHVNKNERFTVEIELWGTSNVFLEGHRLRLDIASSNFPRFDVNPGTGGSFFDSTETVVSKQTVYVGGNNISQVILPIVTF</sequence>
<dbReference type="InterPro" id="IPR029058">
    <property type="entry name" value="AB_hydrolase_fold"/>
</dbReference>
<dbReference type="InterPro" id="IPR000383">
    <property type="entry name" value="Xaa-Pro-like_dom"/>
</dbReference>
<dbReference type="KEGG" id="bths:CNY62_05980"/>
<feature type="domain" description="Xaa-Pro dipeptidyl-peptidase C-terminal" evidence="2">
    <location>
        <begin position="308"/>
        <end position="539"/>
    </location>
</feature>
<dbReference type="InterPro" id="IPR050585">
    <property type="entry name" value="Xaa-Pro_dipeptidyl-ppase/CocE"/>
</dbReference>
<dbReference type="Gene3D" id="2.60.120.260">
    <property type="entry name" value="Galactose-binding domain-like"/>
    <property type="match status" value="1"/>
</dbReference>
<organism evidence="3 4">
    <name type="scientific">Brochothrix thermosphacta</name>
    <name type="common">Microbacterium thermosphactum</name>
    <dbReference type="NCBI Taxonomy" id="2756"/>
    <lineage>
        <taxon>Bacteria</taxon>
        <taxon>Bacillati</taxon>
        <taxon>Bacillota</taxon>
        <taxon>Bacilli</taxon>
        <taxon>Bacillales</taxon>
        <taxon>Listeriaceae</taxon>
        <taxon>Brochothrix</taxon>
    </lineage>
</organism>
<dbReference type="PANTHER" id="PTHR43056">
    <property type="entry name" value="PEPTIDASE S9 PROLYL OLIGOPEPTIDASE"/>
    <property type="match status" value="1"/>
</dbReference>